<sequence>MQSGTALVFILAALIAAIILPSQTLAVSQEDDTVDRPNTDYAALFRSFLEMGNALFGTWTPEGAVEEFIRRREGQGFGY</sequence>
<organism evidence="2 3">
    <name type="scientific">Drosophila suzukii</name>
    <name type="common">Spotted-wing drosophila fruit fly</name>
    <dbReference type="NCBI Taxonomy" id="28584"/>
    <lineage>
        <taxon>Eukaryota</taxon>
        <taxon>Metazoa</taxon>
        <taxon>Ecdysozoa</taxon>
        <taxon>Arthropoda</taxon>
        <taxon>Hexapoda</taxon>
        <taxon>Insecta</taxon>
        <taxon>Pterygota</taxon>
        <taxon>Neoptera</taxon>
        <taxon>Endopterygota</taxon>
        <taxon>Diptera</taxon>
        <taxon>Brachycera</taxon>
        <taxon>Muscomorpha</taxon>
        <taxon>Ephydroidea</taxon>
        <taxon>Drosophilidae</taxon>
        <taxon>Drosophila</taxon>
        <taxon>Sophophora</taxon>
    </lineage>
</organism>
<evidence type="ECO:0000313" key="3">
    <source>
        <dbReference type="RefSeq" id="XP_016928430.2"/>
    </source>
</evidence>
<gene>
    <name evidence="3" type="primary">LOC108008997</name>
</gene>
<dbReference type="AlphaFoldDB" id="A0AB39Z4T1"/>
<accession>A0AB39Z4T1</accession>
<proteinExistence type="predicted"/>
<feature type="chain" id="PRO_5046768395" evidence="1">
    <location>
        <begin position="27"/>
        <end position="79"/>
    </location>
</feature>
<keyword evidence="2" id="KW-1185">Reference proteome</keyword>
<dbReference type="RefSeq" id="XP_016928430.2">
    <property type="nucleotide sequence ID" value="XM_017072941.4"/>
</dbReference>
<keyword evidence="1" id="KW-0732">Signal</keyword>
<feature type="signal peptide" evidence="1">
    <location>
        <begin position="1"/>
        <end position="26"/>
    </location>
</feature>
<evidence type="ECO:0000256" key="1">
    <source>
        <dbReference type="SAM" id="SignalP"/>
    </source>
</evidence>
<evidence type="ECO:0000313" key="2">
    <source>
        <dbReference type="Proteomes" id="UP001652628"/>
    </source>
</evidence>
<protein>
    <submittedName>
        <fullName evidence="3">Uncharacterized protein</fullName>
    </submittedName>
</protein>
<dbReference type="Proteomes" id="UP001652628">
    <property type="component" value="Chromosome 2R"/>
</dbReference>
<reference evidence="3" key="1">
    <citation type="submission" date="2025-08" db="UniProtKB">
        <authorList>
            <consortium name="RefSeq"/>
        </authorList>
    </citation>
    <scope>IDENTIFICATION</scope>
</reference>
<dbReference type="GeneID" id="108008997"/>
<name>A0AB39Z4T1_DROSZ</name>